<proteinExistence type="predicted"/>
<evidence type="ECO:0000313" key="4">
    <source>
        <dbReference type="WBParaSite" id="MBELARI_LOCUS25"/>
    </source>
</evidence>
<dbReference type="WBParaSite" id="MBELARI_LOCUS20949">
    <property type="protein sequence ID" value="MBELARI_LOCUS20949"/>
    <property type="gene ID" value="MBELARI_LOCUS20949"/>
</dbReference>
<name>A0AAF3F3L2_9BILA</name>
<organism evidence="2 3">
    <name type="scientific">Mesorhabditis belari</name>
    <dbReference type="NCBI Taxonomy" id="2138241"/>
    <lineage>
        <taxon>Eukaryota</taxon>
        <taxon>Metazoa</taxon>
        <taxon>Ecdysozoa</taxon>
        <taxon>Nematoda</taxon>
        <taxon>Chromadorea</taxon>
        <taxon>Rhabditida</taxon>
        <taxon>Rhabditina</taxon>
        <taxon>Rhabditomorpha</taxon>
        <taxon>Rhabditoidea</taxon>
        <taxon>Rhabditidae</taxon>
        <taxon>Mesorhabditinae</taxon>
        <taxon>Mesorhabditis</taxon>
    </lineage>
</organism>
<reference evidence="3 4" key="1">
    <citation type="submission" date="2024-02" db="UniProtKB">
        <authorList>
            <consortium name="WormBaseParasite"/>
        </authorList>
    </citation>
    <scope>IDENTIFICATION</scope>
</reference>
<evidence type="ECO:0000256" key="1">
    <source>
        <dbReference type="SAM" id="SignalP"/>
    </source>
</evidence>
<accession>A0AAF3F3L2</accession>
<feature type="chain" id="PRO_5041856408" evidence="1">
    <location>
        <begin position="18"/>
        <end position="94"/>
    </location>
</feature>
<evidence type="ECO:0000313" key="3">
    <source>
        <dbReference type="WBParaSite" id="MBELARI_LOCUS20949"/>
    </source>
</evidence>
<protein>
    <submittedName>
        <fullName evidence="3 4">Uncharacterized protein</fullName>
    </submittedName>
</protein>
<dbReference type="Proteomes" id="UP000887575">
    <property type="component" value="Unassembled WGS sequence"/>
</dbReference>
<dbReference type="AlphaFoldDB" id="A0AAF3F3L2"/>
<keyword evidence="2" id="KW-1185">Reference proteome</keyword>
<keyword evidence="1" id="KW-0732">Signal</keyword>
<evidence type="ECO:0000313" key="2">
    <source>
        <dbReference type="Proteomes" id="UP000887575"/>
    </source>
</evidence>
<dbReference type="WBParaSite" id="MBELARI_LOCUS25">
    <property type="protein sequence ID" value="MBELARI_LOCUS25"/>
    <property type="gene ID" value="MBELARI_LOCUS25"/>
</dbReference>
<sequence>MLKLFIFFVVCLEAIWALPPGCMMQTCVTQSLTDFKTVSTRVKEICDGTKEKPISDCHQCCLAVKEEKQFNGPLINDMLVSGKHCNCCFANKNC</sequence>
<feature type="signal peptide" evidence="1">
    <location>
        <begin position="1"/>
        <end position="17"/>
    </location>
</feature>